<dbReference type="Pfam" id="PF16542">
    <property type="entry name" value="PNKP_ligase"/>
    <property type="match status" value="1"/>
</dbReference>
<dbReference type="Gene3D" id="3.30.470.30">
    <property type="entry name" value="DNA ligase/mRNA capping enzyme"/>
    <property type="match status" value="1"/>
</dbReference>
<reference evidence="3 4" key="1">
    <citation type="submission" date="2018-05" db="EMBL/GenBank/DDBJ databases">
        <title>Genetic diversity of glacier-inhabiting Cryobacterium bacteria in China and description of Cryobacterium mengkeensis sp. nov. and Arthrobacter glacialis sp. nov.</title>
        <authorList>
            <person name="Liu Q."/>
            <person name="Xin Y.-H."/>
        </authorList>
    </citation>
    <scope>NUCLEOTIDE SEQUENCE [LARGE SCALE GENOMIC DNA]</scope>
    <source>
        <strain evidence="3 4">LI2</strain>
    </source>
</reference>
<accession>A0A2V5LWQ6</accession>
<gene>
    <name evidence="3" type="ORF">CVV68_07145</name>
</gene>
<dbReference type="AlphaFoldDB" id="A0A2V5LWQ6"/>
<evidence type="ECO:0000256" key="1">
    <source>
        <dbReference type="SAM" id="MobiDB-lite"/>
    </source>
</evidence>
<dbReference type="EMBL" id="QJVD01000006">
    <property type="protein sequence ID" value="PYI68107.1"/>
    <property type="molecule type" value="Genomic_DNA"/>
</dbReference>
<proteinExistence type="predicted"/>
<dbReference type="Proteomes" id="UP000247832">
    <property type="component" value="Unassembled WGS sequence"/>
</dbReference>
<dbReference type="InterPro" id="IPR032380">
    <property type="entry name" value="PNKP_ligase_dom"/>
</dbReference>
<evidence type="ECO:0000313" key="3">
    <source>
        <dbReference type="EMBL" id="PYI68107.1"/>
    </source>
</evidence>
<name>A0A2V5LWQ6_9MICC</name>
<sequence length="50" mass="5530">MDDICGERNVGSRAVVLMARNPARFGAPDSWRGTVHTRTGRPLLREGHGR</sequence>
<feature type="domain" description="Polynucleotide kinase-phosphatase ligase" evidence="2">
    <location>
        <begin position="4"/>
        <end position="45"/>
    </location>
</feature>
<protein>
    <recommendedName>
        <fullName evidence="2">Polynucleotide kinase-phosphatase ligase domain-containing protein</fullName>
    </recommendedName>
</protein>
<keyword evidence="4" id="KW-1185">Reference proteome</keyword>
<feature type="region of interest" description="Disordered" evidence="1">
    <location>
        <begin position="26"/>
        <end position="50"/>
    </location>
</feature>
<evidence type="ECO:0000313" key="4">
    <source>
        <dbReference type="Proteomes" id="UP000247832"/>
    </source>
</evidence>
<comment type="caution">
    <text evidence="3">The sequence shown here is derived from an EMBL/GenBank/DDBJ whole genome shotgun (WGS) entry which is preliminary data.</text>
</comment>
<evidence type="ECO:0000259" key="2">
    <source>
        <dbReference type="Pfam" id="PF16542"/>
    </source>
</evidence>
<organism evidence="3 4">
    <name type="scientific">Arthrobacter livingstonensis</name>
    <dbReference type="NCBI Taxonomy" id="670078"/>
    <lineage>
        <taxon>Bacteria</taxon>
        <taxon>Bacillati</taxon>
        <taxon>Actinomycetota</taxon>
        <taxon>Actinomycetes</taxon>
        <taxon>Micrococcales</taxon>
        <taxon>Micrococcaceae</taxon>
        <taxon>Arthrobacter</taxon>
    </lineage>
</organism>